<dbReference type="InterPro" id="IPR000073">
    <property type="entry name" value="AB_hydrolase_1"/>
</dbReference>
<sequence length="327" mass="35267">MSDSPTLIFTPGAWHRPTCYTKVMTALQEQYNITCTSFALPSTNGDPKATFKDDLDAARATISSETIQGHNVILIAHSYGGMVVNSAIKGFTEPRGITKDASKPAQGRVIGLILIASGFTLTGLSFMDPLFGIPPPTWRVNKATGFADIVTSPAQLFYHDLPADEAEEWVAQLTPQSLKALFEGGEHSYAGWLDVPVLYIGTVEDQGLPVLVQRAHVGMARAMGASVVHRELRSSHSPFLSQPDEVVDLLLEATTAFTGSTVGVEEFQGPEGRREVLTPAVTIGQPSTWLKYGIPLVIGHIIGRCILLFYATRGLRRSATAANMKAD</sequence>
<accession>A0A9W9D5T9</accession>
<gene>
    <name evidence="2" type="ORF">N0V91_008044</name>
</gene>
<dbReference type="OrthoDB" id="408373at2759"/>
<comment type="caution">
    <text evidence="2">The sequence shown here is derived from an EMBL/GenBank/DDBJ whole genome shotgun (WGS) entry which is preliminary data.</text>
</comment>
<evidence type="ECO:0000259" key="1">
    <source>
        <dbReference type="Pfam" id="PF12697"/>
    </source>
</evidence>
<feature type="domain" description="AB hydrolase-1" evidence="1">
    <location>
        <begin position="7"/>
        <end position="248"/>
    </location>
</feature>
<reference evidence="2" key="1">
    <citation type="submission" date="2022-10" db="EMBL/GenBank/DDBJ databases">
        <title>Tapping the CABI collections for fungal endophytes: first genome assemblies for Collariella, Neodidymelliopsis, Ascochyta clinopodiicola, Didymella pomorum, Didymosphaeria variabile, Neocosmospora piperis and Neocucurbitaria cava.</title>
        <authorList>
            <person name="Hill R."/>
        </authorList>
    </citation>
    <scope>NUCLEOTIDE SEQUENCE</scope>
    <source>
        <strain evidence="2">IMI 355091</strain>
    </source>
</reference>
<dbReference type="Pfam" id="PF12697">
    <property type="entry name" value="Abhydrolase_6"/>
    <property type="match status" value="1"/>
</dbReference>
<dbReference type="InterPro" id="IPR052897">
    <property type="entry name" value="Sec-Metab_Biosynth_Hydrolase"/>
</dbReference>
<evidence type="ECO:0000313" key="3">
    <source>
        <dbReference type="Proteomes" id="UP001140510"/>
    </source>
</evidence>
<dbReference type="InterPro" id="IPR029058">
    <property type="entry name" value="AB_hydrolase_fold"/>
</dbReference>
<dbReference type="AlphaFoldDB" id="A0A9W9D5T9"/>
<evidence type="ECO:0000313" key="2">
    <source>
        <dbReference type="EMBL" id="KAJ4401268.1"/>
    </source>
</evidence>
<proteinExistence type="predicted"/>
<dbReference type="EMBL" id="JAPEVA010000076">
    <property type="protein sequence ID" value="KAJ4401268.1"/>
    <property type="molecule type" value="Genomic_DNA"/>
</dbReference>
<dbReference type="PANTHER" id="PTHR37017">
    <property type="entry name" value="AB HYDROLASE-1 DOMAIN-CONTAINING PROTEIN-RELATED"/>
    <property type="match status" value="1"/>
</dbReference>
<protein>
    <recommendedName>
        <fullName evidence="1">AB hydrolase-1 domain-containing protein</fullName>
    </recommendedName>
</protein>
<dbReference type="Gene3D" id="3.40.50.1820">
    <property type="entry name" value="alpha/beta hydrolase"/>
    <property type="match status" value="1"/>
</dbReference>
<keyword evidence="3" id="KW-1185">Reference proteome</keyword>
<organism evidence="2 3">
    <name type="scientific">Didymella pomorum</name>
    <dbReference type="NCBI Taxonomy" id="749634"/>
    <lineage>
        <taxon>Eukaryota</taxon>
        <taxon>Fungi</taxon>
        <taxon>Dikarya</taxon>
        <taxon>Ascomycota</taxon>
        <taxon>Pezizomycotina</taxon>
        <taxon>Dothideomycetes</taxon>
        <taxon>Pleosporomycetidae</taxon>
        <taxon>Pleosporales</taxon>
        <taxon>Pleosporineae</taxon>
        <taxon>Didymellaceae</taxon>
        <taxon>Didymella</taxon>
    </lineage>
</organism>
<dbReference type="PANTHER" id="PTHR37017:SF3">
    <property type="entry name" value="AB HYDROLASE-1 DOMAIN-CONTAINING PROTEIN"/>
    <property type="match status" value="1"/>
</dbReference>
<dbReference type="Proteomes" id="UP001140510">
    <property type="component" value="Unassembled WGS sequence"/>
</dbReference>
<name>A0A9W9D5T9_9PLEO</name>
<dbReference type="SUPFAM" id="SSF53474">
    <property type="entry name" value="alpha/beta-Hydrolases"/>
    <property type="match status" value="1"/>
</dbReference>